<dbReference type="RefSeq" id="WP_160953411.1">
    <property type="nucleotide sequence ID" value="NZ_WWEQ01000031.1"/>
</dbReference>
<name>A0A6N9H7W1_9MICO</name>
<evidence type="ECO:0000313" key="2">
    <source>
        <dbReference type="EMBL" id="MYM19985.1"/>
    </source>
</evidence>
<comment type="caution">
    <text evidence="2">The sequence shown here is derived from an EMBL/GenBank/DDBJ whole genome shotgun (WGS) entry which is preliminary data.</text>
</comment>
<keyword evidence="3" id="KW-1185">Reference proteome</keyword>
<organism evidence="2 3">
    <name type="scientific">Brevibacterium rongguiense</name>
    <dbReference type="NCBI Taxonomy" id="2695267"/>
    <lineage>
        <taxon>Bacteria</taxon>
        <taxon>Bacillati</taxon>
        <taxon>Actinomycetota</taxon>
        <taxon>Actinomycetes</taxon>
        <taxon>Micrococcales</taxon>
        <taxon>Brevibacteriaceae</taxon>
        <taxon>Brevibacterium</taxon>
    </lineage>
</organism>
<protein>
    <submittedName>
        <fullName evidence="2">DUF456 family protein</fullName>
    </submittedName>
</protein>
<dbReference type="AlphaFoldDB" id="A0A6N9H7W1"/>
<proteinExistence type="predicted"/>
<feature type="transmembrane region" description="Helical" evidence="1">
    <location>
        <begin position="134"/>
        <end position="161"/>
    </location>
</feature>
<evidence type="ECO:0000256" key="1">
    <source>
        <dbReference type="SAM" id="Phobius"/>
    </source>
</evidence>
<evidence type="ECO:0000313" key="3">
    <source>
        <dbReference type="Proteomes" id="UP000469215"/>
    </source>
</evidence>
<dbReference type="EMBL" id="WWEQ01000031">
    <property type="protein sequence ID" value="MYM19985.1"/>
    <property type="molecule type" value="Genomic_DNA"/>
</dbReference>
<accession>A0A6N9H7W1</accession>
<sequence length="164" mass="16509">MSAAAIASLVVALLIVVGCAGIVVPVLPGSALILVSVLVWAIIVGGPEAWAAFAAVAVFTCIGMGASWVITGRRLKARGVPSLSLLAGLAVGVVGFFVLPVVGLLLGFVAGLYLAEWARLGDPRRAWETSWATIRAAGLGIAVEFGCAALAAGAFGIGVWAHFA</sequence>
<feature type="transmembrane region" description="Helical" evidence="1">
    <location>
        <begin position="49"/>
        <end position="71"/>
    </location>
</feature>
<keyword evidence="1" id="KW-1133">Transmembrane helix</keyword>
<reference evidence="2 3" key="1">
    <citation type="submission" date="2020-01" db="EMBL/GenBank/DDBJ databases">
        <authorList>
            <person name="Deng T."/>
        </authorList>
    </citation>
    <scope>NUCLEOTIDE SEQUENCE [LARGE SCALE GENOMIC DNA]</scope>
    <source>
        <strain evidence="2 3">5221</strain>
    </source>
</reference>
<gene>
    <name evidence="2" type="ORF">GSY69_08400</name>
</gene>
<keyword evidence="1" id="KW-0472">Membrane</keyword>
<feature type="transmembrane region" description="Helical" evidence="1">
    <location>
        <begin position="12"/>
        <end position="43"/>
    </location>
</feature>
<dbReference type="Proteomes" id="UP000469215">
    <property type="component" value="Unassembled WGS sequence"/>
</dbReference>
<dbReference type="Pfam" id="PF04306">
    <property type="entry name" value="DUF456"/>
    <property type="match status" value="1"/>
</dbReference>
<feature type="transmembrane region" description="Helical" evidence="1">
    <location>
        <begin position="83"/>
        <end position="114"/>
    </location>
</feature>
<keyword evidence="1" id="KW-0812">Transmembrane</keyword>
<dbReference type="InterPro" id="IPR007403">
    <property type="entry name" value="DUF456"/>
</dbReference>